<dbReference type="Pfam" id="PF12854">
    <property type="entry name" value="PPR_1"/>
    <property type="match status" value="1"/>
</dbReference>
<feature type="repeat" description="PPR" evidence="3">
    <location>
        <begin position="303"/>
        <end position="338"/>
    </location>
</feature>
<sequence>MAMVPPNLSSPFENMHYPERSPHCQVPPHPIHQVPYPFFHLPLQPLHPCILQMWPPLCCPQRLSLHFRPNVFSFNAIIAAYAKESRTDIAHQLFDQMPQPDLVSYNTLISTYADRGEPEPAFRLFSGMREMGLDMDGFTLSGMVTACSDDIDMIRQVHALTVSGGFDSYVSVNNALVTYYSKNGFLEEAKRVFYGMGEFRDEVSWNSMIVAYGQHREGSKALGLFQEMVRSGFVVDMFTLASVLTAFTCVEDLLGGLQFHAKLIKTGFHQNSHVGSGLIDLYSKCKGGMSDCRKVFQEIPEPDLVLWNTMISGFSQHEDFSEDALDCFRQMQHVGYRPDDCSFVCVISACSNLSSPSQGKQIHALAIKSEIPSNRISVNNALVAMYSKCGNLQDARRLFDRMPEHNTVSLNSMIAGYAKHGIGTESIRLFQQMLEIDIAPTSITFISVLCACAHTGKVEEGQNYFNMMKEKFSIEPEAEHYSCMIDLLGRAGKLSEAERLIETMPFSPGSIGWASLLGACRTHGNMELAVKAANNVLQLEPSNAVPYVMLANIYASAGKWEESATVRKLMRDRGVKKKPGCSWIEVNKRIHVFVAEDSSHPMTKEIYEYLEEMSEKMKRAGYVPDVRWALVKDDETGQGEKEMRLGHHSEKLAVAFGLISTKDGEPILVVKNLRICGDCHNAIKFISAISGREITIRDTHRTHGNMELAVKAANNVLQLEPSNAVPYVMLANIYASAGKWEESATVRKLMRDRGVKKKPGCSWIEVNKRIHVFVAEDSSHPMTKEIYEYLEEMSEKMKRAGYVPDVRWALVKDDETGQGEKEMRLGHHSEKLAVAFGLISTKDGEPILVVKNLRICGDCHNAIKFISAISGREITIRDTHRFHCFKEGKCSCGDYW</sequence>
<dbReference type="FunFam" id="1.25.40.10:FF:000396">
    <property type="entry name" value="Pentatricopeptide repeat-containing protein At2g36730"/>
    <property type="match status" value="1"/>
</dbReference>
<evidence type="ECO:0000256" key="2">
    <source>
        <dbReference type="ARBA" id="ARBA00022737"/>
    </source>
</evidence>
<feature type="domain" description="DYW" evidence="4">
    <location>
        <begin position="801"/>
        <end position="896"/>
    </location>
</feature>
<accession>A0AAW0MCW4</accession>
<evidence type="ECO:0000259" key="4">
    <source>
        <dbReference type="Pfam" id="PF14432"/>
    </source>
</evidence>
<dbReference type="Gene3D" id="1.25.40.10">
    <property type="entry name" value="Tetratricopeptide repeat domain"/>
    <property type="match status" value="4"/>
</dbReference>
<dbReference type="InterPro" id="IPR046849">
    <property type="entry name" value="E2_motif"/>
</dbReference>
<feature type="repeat" description="PPR" evidence="3">
    <location>
        <begin position="201"/>
        <end position="235"/>
    </location>
</feature>
<feature type="domain" description="DYW" evidence="4">
    <location>
        <begin position="621"/>
        <end position="703"/>
    </location>
</feature>
<dbReference type="Pfam" id="PF20430">
    <property type="entry name" value="Eplus_motif"/>
    <property type="match status" value="2"/>
</dbReference>
<keyword evidence="2" id="KW-0677">Repeat</keyword>
<dbReference type="FunFam" id="1.25.40.10:FF:000031">
    <property type="entry name" value="Pentatricopeptide repeat-containing protein mitochondrial"/>
    <property type="match status" value="1"/>
</dbReference>
<dbReference type="InterPro" id="IPR002885">
    <property type="entry name" value="PPR_rpt"/>
</dbReference>
<evidence type="ECO:0000256" key="1">
    <source>
        <dbReference type="ARBA" id="ARBA00006643"/>
    </source>
</evidence>
<dbReference type="PANTHER" id="PTHR47926:SF505">
    <property type="entry name" value="PENTATRICOPEPTIDE REPEAT (PPR) SUPERFAMILY PROTEIN"/>
    <property type="match status" value="1"/>
</dbReference>
<reference evidence="5" key="3">
    <citation type="submission" date="2023-07" db="EMBL/GenBank/DDBJ databases">
        <title>An improved reference 1 genome and first organelle genomes of Quercus suber.</title>
        <authorList>
            <consortium name="Genosuber Consortium"/>
            <person name="Usie A."/>
            <person name="Serra O."/>
            <person name="Barros P."/>
        </authorList>
    </citation>
    <scope>NUCLEOTIDE SEQUENCE</scope>
    <source>
        <strain evidence="5">HL8</strain>
        <tissue evidence="5">Leaves</tissue>
    </source>
</reference>
<dbReference type="SUPFAM" id="SSF48452">
    <property type="entry name" value="TPR-like"/>
    <property type="match status" value="2"/>
</dbReference>
<dbReference type="InterPro" id="IPR046848">
    <property type="entry name" value="E_motif"/>
</dbReference>
<evidence type="ECO:0000313" key="5">
    <source>
        <dbReference type="EMBL" id="KAK7861264.1"/>
    </source>
</evidence>
<proteinExistence type="inferred from homology"/>
<comment type="caution">
    <text evidence="5">The sequence shown here is derived from an EMBL/GenBank/DDBJ whole genome shotgun (WGS) entry which is preliminary data.</text>
</comment>
<dbReference type="PANTHER" id="PTHR47926">
    <property type="entry name" value="PENTATRICOPEPTIDE REPEAT-CONTAINING PROTEIN"/>
    <property type="match status" value="1"/>
</dbReference>
<dbReference type="Pfam" id="PF13041">
    <property type="entry name" value="PPR_2"/>
    <property type="match status" value="4"/>
</dbReference>
<dbReference type="GO" id="GO:0003723">
    <property type="term" value="F:RNA binding"/>
    <property type="evidence" value="ECO:0007669"/>
    <property type="project" value="InterPro"/>
</dbReference>
<dbReference type="Pfam" id="PF14432">
    <property type="entry name" value="DYW_deaminase"/>
    <property type="match status" value="2"/>
</dbReference>
<protein>
    <submittedName>
        <fullName evidence="5">Pentatricopeptide repeat-containing protein</fullName>
    </submittedName>
</protein>
<dbReference type="InterPro" id="IPR046960">
    <property type="entry name" value="PPR_At4g14850-like_plant"/>
</dbReference>
<dbReference type="NCBIfam" id="TIGR00756">
    <property type="entry name" value="PPR"/>
    <property type="match status" value="5"/>
</dbReference>
<reference evidence="5" key="2">
    <citation type="journal article" date="2018" name="Sci. Data">
        <title>The draft genome sequence of cork oak.</title>
        <authorList>
            <person name="Ramos A.M."/>
            <person name="Usie A."/>
            <person name="Barbosa P."/>
            <person name="Barros P.M."/>
            <person name="Capote T."/>
            <person name="Chaves I."/>
            <person name="Simoes F."/>
            <person name="Abreu I."/>
            <person name="Carrasquinho I."/>
            <person name="Faro C."/>
            <person name="Guimaraes J.B."/>
            <person name="Mendonca D."/>
            <person name="Nobrega F."/>
            <person name="Rodrigues L."/>
            <person name="Saibo N.J.M."/>
            <person name="Varela M.C."/>
            <person name="Egas C."/>
            <person name="Matos J."/>
            <person name="Miguel C.M."/>
            <person name="Oliveira M.M."/>
            <person name="Ricardo C.P."/>
            <person name="Goncalves S."/>
        </authorList>
    </citation>
    <scope>NUCLEOTIDE SEQUENCE [LARGE SCALE GENOMIC DNA]</scope>
    <source>
        <strain evidence="5">HL8</strain>
    </source>
</reference>
<evidence type="ECO:0000256" key="3">
    <source>
        <dbReference type="PROSITE-ProRule" id="PRU00708"/>
    </source>
</evidence>
<dbReference type="InterPro" id="IPR032867">
    <property type="entry name" value="DYW_dom"/>
</dbReference>
<name>A0AAW0MCW4_QUESU</name>
<feature type="repeat" description="PPR" evidence="3">
    <location>
        <begin position="406"/>
        <end position="440"/>
    </location>
</feature>
<dbReference type="PROSITE" id="PS51375">
    <property type="entry name" value="PPR"/>
    <property type="match status" value="7"/>
</dbReference>
<dbReference type="InterPro" id="IPR011990">
    <property type="entry name" value="TPR-like_helical_dom_sf"/>
</dbReference>
<dbReference type="FunFam" id="1.25.40.10:FF:000351">
    <property type="entry name" value="Pentatricopeptide repeat-containing protein"/>
    <property type="match status" value="1"/>
</dbReference>
<feature type="repeat" description="PPR" evidence="3">
    <location>
        <begin position="543"/>
        <end position="577"/>
    </location>
</feature>
<dbReference type="EMBL" id="PKMF04000003">
    <property type="protein sequence ID" value="KAK7861264.1"/>
    <property type="molecule type" value="Genomic_DNA"/>
</dbReference>
<gene>
    <name evidence="5" type="primary">PCMP-H79_1</name>
    <name evidence="5" type="ORF">CFP56_024266</name>
</gene>
<organism evidence="5">
    <name type="scientific">Quercus suber</name>
    <name type="common">Cork oak</name>
    <dbReference type="NCBI Taxonomy" id="58331"/>
    <lineage>
        <taxon>Eukaryota</taxon>
        <taxon>Viridiplantae</taxon>
        <taxon>Streptophyta</taxon>
        <taxon>Embryophyta</taxon>
        <taxon>Tracheophyta</taxon>
        <taxon>Spermatophyta</taxon>
        <taxon>Magnoliopsida</taxon>
        <taxon>eudicotyledons</taxon>
        <taxon>Gunneridae</taxon>
        <taxon>Pentapetalae</taxon>
        <taxon>rosids</taxon>
        <taxon>fabids</taxon>
        <taxon>Fagales</taxon>
        <taxon>Fagaceae</taxon>
        <taxon>Quercus</taxon>
    </lineage>
</organism>
<dbReference type="Pfam" id="PF20431">
    <property type="entry name" value="E_motif"/>
    <property type="match status" value="1"/>
</dbReference>
<feature type="repeat" description="PPR" evidence="3">
    <location>
        <begin position="101"/>
        <end position="135"/>
    </location>
</feature>
<dbReference type="GO" id="GO:0008270">
    <property type="term" value="F:zinc ion binding"/>
    <property type="evidence" value="ECO:0007669"/>
    <property type="project" value="InterPro"/>
</dbReference>
<feature type="repeat" description="PPR" evidence="3">
    <location>
        <begin position="70"/>
        <end position="100"/>
    </location>
</feature>
<dbReference type="Pfam" id="PF01535">
    <property type="entry name" value="PPR"/>
    <property type="match status" value="3"/>
</dbReference>
<dbReference type="GO" id="GO:0009451">
    <property type="term" value="P:RNA modification"/>
    <property type="evidence" value="ECO:0007669"/>
    <property type="project" value="InterPro"/>
</dbReference>
<reference evidence="5" key="1">
    <citation type="submission" date="2017-12" db="EMBL/GenBank/DDBJ databases">
        <authorList>
            <person name="Barbosa P."/>
            <person name="Usie A."/>
            <person name="Ramos A.M."/>
        </authorList>
    </citation>
    <scope>NUCLEOTIDE SEQUENCE</scope>
    <source>
        <strain evidence="5">HL8</strain>
        <tissue evidence="5">Leaves</tissue>
    </source>
</reference>
<comment type="similarity">
    <text evidence="1">Belongs to the PPR family. PCMP-H subfamily.</text>
</comment>
<dbReference type="FunFam" id="1.25.40.10:FF:000366">
    <property type="entry name" value="Pentatricopeptide (PPR) repeat-containing protein"/>
    <property type="match status" value="1"/>
</dbReference>
<dbReference type="AlphaFoldDB" id="A0AAW0MCW4"/>
<feature type="repeat" description="PPR" evidence="3">
    <location>
        <begin position="723"/>
        <end position="757"/>
    </location>
</feature>